<evidence type="ECO:0000256" key="2">
    <source>
        <dbReference type="ARBA" id="ARBA00006375"/>
    </source>
</evidence>
<keyword evidence="13" id="KW-0732">Signal</keyword>
<comment type="caution">
    <text evidence="14">The sequence shown here is derived from an EMBL/GenBank/DDBJ whole genome shotgun (WGS) entry which is preliminary data.</text>
</comment>
<keyword evidence="3" id="KW-0813">Transport</keyword>
<dbReference type="InterPro" id="IPR023395">
    <property type="entry name" value="MCP_dom_sf"/>
</dbReference>
<evidence type="ECO:0000256" key="10">
    <source>
        <dbReference type="ARBA" id="ARBA00023128"/>
    </source>
</evidence>
<dbReference type="PANTHER" id="PTHR45758">
    <property type="entry name" value="MITOFERRIN-1-RELATED"/>
    <property type="match status" value="1"/>
</dbReference>
<dbReference type="Pfam" id="PF00153">
    <property type="entry name" value="Mito_carr"/>
    <property type="match status" value="3"/>
</dbReference>
<proteinExistence type="inferred from homology"/>
<dbReference type="GO" id="GO:0005743">
    <property type="term" value="C:mitochondrial inner membrane"/>
    <property type="evidence" value="ECO:0007669"/>
    <property type="project" value="UniProtKB-SubCell"/>
</dbReference>
<evidence type="ECO:0000256" key="6">
    <source>
        <dbReference type="ARBA" id="ARBA00022792"/>
    </source>
</evidence>
<keyword evidence="5 12" id="KW-0812">Transmembrane</keyword>
<dbReference type="GO" id="GO:0015093">
    <property type="term" value="F:ferrous iron transmembrane transporter activity"/>
    <property type="evidence" value="ECO:0007669"/>
    <property type="project" value="TreeGrafter"/>
</dbReference>
<keyword evidence="8" id="KW-0408">Iron</keyword>
<dbReference type="Gene3D" id="1.50.40.10">
    <property type="entry name" value="Mitochondrial carrier domain"/>
    <property type="match status" value="1"/>
</dbReference>
<evidence type="ECO:0000256" key="12">
    <source>
        <dbReference type="PROSITE-ProRule" id="PRU00282"/>
    </source>
</evidence>
<evidence type="ECO:0000256" key="9">
    <source>
        <dbReference type="ARBA" id="ARBA00023065"/>
    </source>
</evidence>
<keyword evidence="9" id="KW-0406">Ion transport</keyword>
<comment type="subcellular location">
    <subcellularLocation>
        <location evidence="1">Mitochondrion inner membrane</location>
        <topology evidence="1">Multi-pass membrane protein</topology>
    </subcellularLocation>
</comment>
<comment type="similarity">
    <text evidence="2">Belongs to the mitochondrial carrier (TC 2.A.29) family.</text>
</comment>
<evidence type="ECO:0000256" key="1">
    <source>
        <dbReference type="ARBA" id="ARBA00004448"/>
    </source>
</evidence>
<gene>
    <name evidence="14" type="ORF">DEA37_0010949</name>
</gene>
<name>A0A5J4P2C7_9TREM</name>
<accession>A0A5J4P2C7</accession>
<dbReference type="InterPro" id="IPR018108">
    <property type="entry name" value="MCP_transmembrane"/>
</dbReference>
<evidence type="ECO:0000256" key="4">
    <source>
        <dbReference type="ARBA" id="ARBA00022496"/>
    </source>
</evidence>
<reference evidence="14 15" key="1">
    <citation type="journal article" date="2019" name="Gigascience">
        <title>Whole-genome sequence of the oriental lung fluke Paragonimus westermani.</title>
        <authorList>
            <person name="Oey H."/>
            <person name="Zakrzewski M."/>
            <person name="Narain K."/>
            <person name="Devi K.R."/>
            <person name="Agatsuma T."/>
            <person name="Nawaratna S."/>
            <person name="Gobert G.N."/>
            <person name="Jones M.K."/>
            <person name="Ragan M.A."/>
            <person name="McManus D.P."/>
            <person name="Krause L."/>
        </authorList>
    </citation>
    <scope>NUCLEOTIDE SEQUENCE [LARGE SCALE GENOMIC DNA]</scope>
    <source>
        <strain evidence="14 15">IND2009</strain>
    </source>
</reference>
<keyword evidence="15" id="KW-1185">Reference proteome</keyword>
<keyword evidence="7" id="KW-1133">Transmembrane helix</keyword>
<evidence type="ECO:0000256" key="13">
    <source>
        <dbReference type="SAM" id="SignalP"/>
    </source>
</evidence>
<dbReference type="AlphaFoldDB" id="A0A5J4P2C7"/>
<evidence type="ECO:0000256" key="5">
    <source>
        <dbReference type="ARBA" id="ARBA00022692"/>
    </source>
</evidence>
<dbReference type="SUPFAM" id="SSF103506">
    <property type="entry name" value="Mitochondrial carrier"/>
    <property type="match status" value="1"/>
</dbReference>
<dbReference type="PANTHER" id="PTHR45758:SF20">
    <property type="entry name" value="MITOFERRIN-2"/>
    <property type="match status" value="1"/>
</dbReference>
<protein>
    <submittedName>
        <fullName evidence="14">Solute carrier family 25 (Mitochondrial iron transporter), member 28/37</fullName>
    </submittedName>
</protein>
<evidence type="ECO:0000256" key="7">
    <source>
        <dbReference type="ARBA" id="ARBA00022989"/>
    </source>
</evidence>
<sequence>MCCFKAGAFPLLLSSLLETVRSFLYLGSTISSACTIADEISARIAKARVPFSKLRHLWRRKDVRLSLKGRVYNACEDISKFAAFDHRCLLRLAHIKWTDRVSGLAVRRCVFRNARDARSVGQVITLHSLRWLDHVLCMPTERLPYRALYTEVTNSWVKPCGGRATIWPRNMNTLTAPLSKVDRYRLPGLGPDDHSNCWLETPSEMAVTGGPSLLVRLMAAVMMMRVSAGDLFGVLGCGAALILLAGDISDKVSAKIMKVRSEFVNLGRLRRRRDFRLAIKGTFYNAFEESVDYEALPASSTLRDHMLAGAFAGIMEHIIMYPVDCVKTRMQCLRPAHHVHYSNVISGVYRLIRTEGIRGSLRGIGIMVGGAGPAHAAYFGCYEHIKKALENSQLKSTHLAPLVGGACATLLHDAVMTPADALKQRLQMYNSPYHNSLDCLRRVCVTEGPRTLYRAYFTQLTMNVPYQSIHFVCYEAVQDFINPTRRYLPWTHMVAGAMAGCIAAASTNPLDVCKTALNTQERCFLSSLSASPGVKEPQIRGLFEAARFIFALEGARGFLRGAGARVLSAVPGTAISWSVYEYFKRYWKDKPPSSDSWSRSAGDMTVDKFLDFPITDRSVIGRGNRLFSTSAEVTCACSTANTGSDVRNTRTGSCAYQER</sequence>
<keyword evidence="4" id="KW-0410">Iron transport</keyword>
<dbReference type="PROSITE" id="PS51257">
    <property type="entry name" value="PROKAR_LIPOPROTEIN"/>
    <property type="match status" value="1"/>
</dbReference>
<organism evidence="14 15">
    <name type="scientific">Paragonimus westermani</name>
    <dbReference type="NCBI Taxonomy" id="34504"/>
    <lineage>
        <taxon>Eukaryota</taxon>
        <taxon>Metazoa</taxon>
        <taxon>Spiralia</taxon>
        <taxon>Lophotrochozoa</taxon>
        <taxon>Platyhelminthes</taxon>
        <taxon>Trematoda</taxon>
        <taxon>Digenea</taxon>
        <taxon>Plagiorchiida</taxon>
        <taxon>Troglotremata</taxon>
        <taxon>Troglotrematidae</taxon>
        <taxon>Paragonimus</taxon>
    </lineage>
</organism>
<evidence type="ECO:0000313" key="14">
    <source>
        <dbReference type="EMBL" id="KAA3681662.1"/>
    </source>
</evidence>
<evidence type="ECO:0000256" key="11">
    <source>
        <dbReference type="ARBA" id="ARBA00023136"/>
    </source>
</evidence>
<dbReference type="GO" id="GO:0048250">
    <property type="term" value="P:iron import into the mitochondrion"/>
    <property type="evidence" value="ECO:0007669"/>
    <property type="project" value="TreeGrafter"/>
</dbReference>
<evidence type="ECO:0000313" key="15">
    <source>
        <dbReference type="Proteomes" id="UP000324629"/>
    </source>
</evidence>
<dbReference type="Proteomes" id="UP000324629">
    <property type="component" value="Unassembled WGS sequence"/>
</dbReference>
<dbReference type="EMBL" id="QNGE01000153">
    <property type="protein sequence ID" value="KAA3681662.1"/>
    <property type="molecule type" value="Genomic_DNA"/>
</dbReference>
<keyword evidence="11 12" id="KW-0472">Membrane</keyword>
<dbReference type="PROSITE" id="PS50920">
    <property type="entry name" value="SOLCAR"/>
    <property type="match status" value="3"/>
</dbReference>
<feature type="repeat" description="Solcar" evidence="12">
    <location>
        <begin position="300"/>
        <end position="388"/>
    </location>
</feature>
<feature type="signal peptide" evidence="13">
    <location>
        <begin position="1"/>
        <end position="22"/>
    </location>
</feature>
<dbReference type="FunFam" id="1.50.40.10:FF:000029">
    <property type="entry name" value="Solute carrier family 25 member 28"/>
    <property type="match status" value="1"/>
</dbReference>
<feature type="chain" id="PRO_5023885654" evidence="13">
    <location>
        <begin position="23"/>
        <end position="659"/>
    </location>
</feature>
<feature type="repeat" description="Solcar" evidence="12">
    <location>
        <begin position="487"/>
        <end position="586"/>
    </location>
</feature>
<evidence type="ECO:0000256" key="3">
    <source>
        <dbReference type="ARBA" id="ARBA00022448"/>
    </source>
</evidence>
<evidence type="ECO:0000256" key="8">
    <source>
        <dbReference type="ARBA" id="ARBA00023004"/>
    </source>
</evidence>
<keyword evidence="6" id="KW-0999">Mitochondrion inner membrane</keyword>
<keyword evidence="10" id="KW-0496">Mitochondrion</keyword>
<feature type="repeat" description="Solcar" evidence="12">
    <location>
        <begin position="396"/>
        <end position="480"/>
    </location>
</feature>